<accession>C4KK39</accession>
<protein>
    <submittedName>
        <fullName evidence="1">Uncharacterized protein</fullName>
    </submittedName>
</protein>
<organism evidence="1 2">
    <name type="scientific">Saccharolobus islandicus (strain M.16.4 / Kamchatka #3)</name>
    <name type="common">Sulfolobus islandicus</name>
    <dbReference type="NCBI Taxonomy" id="426118"/>
    <lineage>
        <taxon>Archaea</taxon>
        <taxon>Thermoproteota</taxon>
        <taxon>Thermoprotei</taxon>
        <taxon>Sulfolobales</taxon>
        <taxon>Sulfolobaceae</taxon>
        <taxon>Saccharolobus</taxon>
    </lineage>
</organism>
<evidence type="ECO:0000313" key="1">
    <source>
        <dbReference type="EMBL" id="ACR40780.1"/>
    </source>
</evidence>
<dbReference type="AlphaFoldDB" id="C4KK39"/>
<evidence type="ECO:0000313" key="2">
    <source>
        <dbReference type="Proteomes" id="UP000001479"/>
    </source>
</evidence>
<reference evidence="1 2" key="1">
    <citation type="journal article" date="2009" name="Proc. Natl. Acad. Sci. U.S.A.">
        <title>Biogeography of the Sulfolobus islandicus pan-genome.</title>
        <authorList>
            <person name="Reno M.L."/>
            <person name="Held N.L."/>
            <person name="Fields C.J."/>
            <person name="Burke P.V."/>
            <person name="Whitaker R.J."/>
        </authorList>
    </citation>
    <scope>NUCLEOTIDE SEQUENCE [LARGE SCALE GENOMIC DNA]</scope>
    <source>
        <strain evidence="2">M.16.4 / Kamchatka #3</strain>
    </source>
</reference>
<dbReference type="HOGENOM" id="CLU_2127946_0_0_2"/>
<dbReference type="KEGG" id="sid:M164_0146"/>
<proteinExistence type="predicted"/>
<name>C4KK39_SACI6</name>
<dbReference type="EMBL" id="CP001402">
    <property type="protein sequence ID" value="ACR40780.1"/>
    <property type="molecule type" value="Genomic_DNA"/>
</dbReference>
<dbReference type="Proteomes" id="UP000001479">
    <property type="component" value="Chromosome"/>
</dbReference>
<sequence>MEKLNNRFVAEIEDDGVRVMRLENFFKLKCTLARKDIERVLNIIHIILEYIPVANLEEETVFAVPFRYLEDVQFLAKLCNAKIEVMIKRRPRLAYVKWIPKDIINNDAANDDE</sequence>
<gene>
    <name evidence="1" type="ordered locus">M164_0146</name>
</gene>